<dbReference type="Proteomes" id="UP001153269">
    <property type="component" value="Unassembled WGS sequence"/>
</dbReference>
<dbReference type="AlphaFoldDB" id="A0A9N7Y525"/>
<accession>A0A9N7Y525</accession>
<organism evidence="1 2">
    <name type="scientific">Pleuronectes platessa</name>
    <name type="common">European plaice</name>
    <dbReference type="NCBI Taxonomy" id="8262"/>
    <lineage>
        <taxon>Eukaryota</taxon>
        <taxon>Metazoa</taxon>
        <taxon>Chordata</taxon>
        <taxon>Craniata</taxon>
        <taxon>Vertebrata</taxon>
        <taxon>Euteleostomi</taxon>
        <taxon>Actinopterygii</taxon>
        <taxon>Neopterygii</taxon>
        <taxon>Teleostei</taxon>
        <taxon>Neoteleostei</taxon>
        <taxon>Acanthomorphata</taxon>
        <taxon>Carangaria</taxon>
        <taxon>Pleuronectiformes</taxon>
        <taxon>Pleuronectoidei</taxon>
        <taxon>Pleuronectidae</taxon>
        <taxon>Pleuronectes</taxon>
    </lineage>
</organism>
<comment type="caution">
    <text evidence="1">The sequence shown here is derived from an EMBL/GenBank/DDBJ whole genome shotgun (WGS) entry which is preliminary data.</text>
</comment>
<sequence>MMIYFFLWKLGFYSKGISPELGVTDTPPAVTFVGGFMRANFWFRGKWQRFKIKTKTAGALKSQVKQQPTIPPKPRNAALRLRGPDAYQIRDLG</sequence>
<dbReference type="EMBL" id="CADEAL010000030">
    <property type="protein sequence ID" value="CAB1412983.1"/>
    <property type="molecule type" value="Genomic_DNA"/>
</dbReference>
<protein>
    <submittedName>
        <fullName evidence="1">Uncharacterized protein</fullName>
    </submittedName>
</protein>
<evidence type="ECO:0000313" key="1">
    <source>
        <dbReference type="EMBL" id="CAB1412983.1"/>
    </source>
</evidence>
<proteinExistence type="predicted"/>
<reference evidence="1" key="1">
    <citation type="submission" date="2020-03" db="EMBL/GenBank/DDBJ databases">
        <authorList>
            <person name="Weist P."/>
        </authorList>
    </citation>
    <scope>NUCLEOTIDE SEQUENCE</scope>
</reference>
<keyword evidence="2" id="KW-1185">Reference proteome</keyword>
<evidence type="ECO:0000313" key="2">
    <source>
        <dbReference type="Proteomes" id="UP001153269"/>
    </source>
</evidence>
<name>A0A9N7Y525_PLEPL</name>
<gene>
    <name evidence="1" type="ORF">PLEPLA_LOCUS680</name>
</gene>